<dbReference type="AlphaFoldDB" id="A0AA86QY58"/>
<evidence type="ECO:0000256" key="1">
    <source>
        <dbReference type="ARBA" id="ARBA00004141"/>
    </source>
</evidence>
<evidence type="ECO:0000256" key="2">
    <source>
        <dbReference type="ARBA" id="ARBA00022448"/>
    </source>
</evidence>
<evidence type="ECO:0000259" key="12">
    <source>
        <dbReference type="Pfam" id="PF07885"/>
    </source>
</evidence>
<keyword evidence="2" id="KW-0813">Transport</keyword>
<dbReference type="Pfam" id="PF07885">
    <property type="entry name" value="Ion_trans_2"/>
    <property type="match status" value="1"/>
</dbReference>
<feature type="transmembrane region" description="Helical" evidence="11">
    <location>
        <begin position="230"/>
        <end position="255"/>
    </location>
</feature>
<reference evidence="13" key="1">
    <citation type="submission" date="2023-06" db="EMBL/GenBank/DDBJ databases">
        <authorList>
            <person name="Kurt Z."/>
        </authorList>
    </citation>
    <scope>NUCLEOTIDE SEQUENCE</scope>
</reference>
<keyword evidence="5" id="KW-0631">Potassium channel</keyword>
<keyword evidence="6" id="KW-0630">Potassium</keyword>
<evidence type="ECO:0000313" key="14">
    <source>
        <dbReference type="EMBL" id="CAL6031575.1"/>
    </source>
</evidence>
<keyword evidence="7 11" id="KW-1133">Transmembrane helix</keyword>
<dbReference type="EMBL" id="CAXDID020000120">
    <property type="protein sequence ID" value="CAL6031575.1"/>
    <property type="molecule type" value="Genomic_DNA"/>
</dbReference>
<keyword evidence="3" id="KW-0633">Potassium transport</keyword>
<protein>
    <submittedName>
        <fullName evidence="13">Ion transport 2 and transmembrane domain-containing protein</fullName>
    </submittedName>
    <submittedName>
        <fullName evidence="14">Ion_transport 2 and transmembrane domain-containing protein</fullName>
    </submittedName>
</protein>
<dbReference type="GO" id="GO:0005267">
    <property type="term" value="F:potassium channel activity"/>
    <property type="evidence" value="ECO:0007669"/>
    <property type="project" value="UniProtKB-KW"/>
</dbReference>
<evidence type="ECO:0000256" key="7">
    <source>
        <dbReference type="ARBA" id="ARBA00022989"/>
    </source>
</evidence>
<feature type="transmembrane region" description="Helical" evidence="11">
    <location>
        <begin position="173"/>
        <end position="198"/>
    </location>
</feature>
<dbReference type="Proteomes" id="UP001642409">
    <property type="component" value="Unassembled WGS sequence"/>
</dbReference>
<keyword evidence="4 11" id="KW-0812">Transmembrane</keyword>
<evidence type="ECO:0000256" key="4">
    <source>
        <dbReference type="ARBA" id="ARBA00022692"/>
    </source>
</evidence>
<evidence type="ECO:0000256" key="5">
    <source>
        <dbReference type="ARBA" id="ARBA00022826"/>
    </source>
</evidence>
<dbReference type="InterPro" id="IPR013099">
    <property type="entry name" value="K_chnl_dom"/>
</dbReference>
<evidence type="ECO:0000313" key="15">
    <source>
        <dbReference type="Proteomes" id="UP001642409"/>
    </source>
</evidence>
<feature type="transmembrane region" description="Helical" evidence="11">
    <location>
        <begin position="31"/>
        <end position="51"/>
    </location>
</feature>
<comment type="caution">
    <text evidence="13">The sequence shown here is derived from an EMBL/GenBank/DDBJ whole genome shotgun (WGS) entry which is preliminary data.</text>
</comment>
<proteinExistence type="predicted"/>
<feature type="domain" description="Potassium channel" evidence="12">
    <location>
        <begin position="186"/>
        <end position="255"/>
    </location>
</feature>
<keyword evidence="8" id="KW-0406">Ion transport</keyword>
<feature type="transmembrane region" description="Helical" evidence="11">
    <location>
        <begin position="205"/>
        <end position="224"/>
    </location>
</feature>
<dbReference type="EMBL" id="CATOUU010000960">
    <property type="protein sequence ID" value="CAI9962852.1"/>
    <property type="molecule type" value="Genomic_DNA"/>
</dbReference>
<organism evidence="13">
    <name type="scientific">Hexamita inflata</name>
    <dbReference type="NCBI Taxonomy" id="28002"/>
    <lineage>
        <taxon>Eukaryota</taxon>
        <taxon>Metamonada</taxon>
        <taxon>Diplomonadida</taxon>
        <taxon>Hexamitidae</taxon>
        <taxon>Hexamitinae</taxon>
        <taxon>Hexamita</taxon>
    </lineage>
</organism>
<reference evidence="14 15" key="2">
    <citation type="submission" date="2024-07" db="EMBL/GenBank/DDBJ databases">
        <authorList>
            <person name="Akdeniz Z."/>
        </authorList>
    </citation>
    <scope>NUCLEOTIDE SEQUENCE [LARGE SCALE GENOMIC DNA]</scope>
</reference>
<keyword evidence="10" id="KW-0407">Ion channel</keyword>
<dbReference type="PANTHER" id="PTHR10027:SF10">
    <property type="entry name" value="SLOWPOKE 2, ISOFORM D"/>
    <property type="match status" value="1"/>
</dbReference>
<evidence type="ECO:0000256" key="9">
    <source>
        <dbReference type="ARBA" id="ARBA00023136"/>
    </source>
</evidence>
<dbReference type="Gene3D" id="1.10.287.70">
    <property type="match status" value="1"/>
</dbReference>
<comment type="subcellular location">
    <subcellularLocation>
        <location evidence="1">Membrane</location>
        <topology evidence="1">Multi-pass membrane protein</topology>
    </subcellularLocation>
</comment>
<dbReference type="PANTHER" id="PTHR10027">
    <property type="entry name" value="CALCIUM-ACTIVATED POTASSIUM CHANNEL ALPHA CHAIN"/>
    <property type="match status" value="1"/>
</dbReference>
<feature type="transmembrane region" description="Helical" evidence="11">
    <location>
        <begin position="63"/>
        <end position="84"/>
    </location>
</feature>
<evidence type="ECO:0000256" key="11">
    <source>
        <dbReference type="SAM" id="Phobius"/>
    </source>
</evidence>
<feature type="transmembrane region" description="Helical" evidence="11">
    <location>
        <begin position="96"/>
        <end position="117"/>
    </location>
</feature>
<accession>A0AA86QY58</accession>
<evidence type="ECO:0000256" key="6">
    <source>
        <dbReference type="ARBA" id="ARBA00022958"/>
    </source>
</evidence>
<sequence length="783" mass="90798">MKQPLSKSNTARTQNIDPDEIKQEFQAIPQIYEFTFYTLFIFCVSVLDYVFYSMFQNGYNQTWFFYTWMGITIIQIIDFIVLIIRNKKHQISFINASFVMYLLPIISISVCVILYIVHLAHGNITETQVMKAKMSQTVFNRGLILTVKSKQSDYLNQGPISGKTAKLIYAKDFTVVGIFSFYPFICFLTIFMGFFQLLEFNSLEILYFLVVTMSTLGYGDITYSSSMGRLLVMIFIITAIIYVPVEITTIIQYLAQAIPEISIKSKIANGILIIGKYDKSIAAMMRLKLPQNVNVVYVVTGEQEQKEGLAFQSSPTFAYAFYPEFTKHVAEQLCIQRAKSIIIVSQEYSSKSDIEAINVTQVVTKQTRNNVEANVVLNSSQYYQLAKKIFRGKRNCNFICFEDIFGVLSYLSVKYEGFQTFFYNILNKQDDKFELNTWIQESKEEIQLQQTLQVDINAYNTLRSAYNSSLQWKLSSINTNTPKDEEENEKSQKRLSCYPIGVDFYIAFEKTKQPRDVQQNIYSLGQKLSNQQKNYVGTDFLQQNEIQKVGVVLFKNCPFILAHSMIQRLKGIQITVYQQEEHIKESQNVKTILYQQENQEILKQLKQTDVTIVMHSDSNHYRRDDVYSMNEYIKSLELKKIITVSDYYPDDFREAKINQLFRTSQLIPFMRAYMISTMCKDFKLLNIGLFLLNEIESGKTFLKQFKIEQPIQVGAIMKQGRILYVKYKGTIINVPEPTLYLQPDDLICVIGWLDEDEVFGKVEDILQRRTTGLSQISQISLLE</sequence>
<dbReference type="GO" id="GO:0016020">
    <property type="term" value="C:membrane"/>
    <property type="evidence" value="ECO:0007669"/>
    <property type="project" value="UniProtKB-SubCell"/>
</dbReference>
<keyword evidence="9 11" id="KW-0472">Membrane</keyword>
<keyword evidence="15" id="KW-1185">Reference proteome</keyword>
<dbReference type="InterPro" id="IPR047871">
    <property type="entry name" value="K_chnl_Slo-like"/>
</dbReference>
<evidence type="ECO:0000256" key="8">
    <source>
        <dbReference type="ARBA" id="ARBA00023065"/>
    </source>
</evidence>
<gene>
    <name evidence="14" type="ORF">HINF_LOCUS34069</name>
    <name evidence="13" type="ORF">HINF_LOCUS50497</name>
</gene>
<evidence type="ECO:0000256" key="10">
    <source>
        <dbReference type="ARBA" id="ARBA00023303"/>
    </source>
</evidence>
<evidence type="ECO:0000313" key="13">
    <source>
        <dbReference type="EMBL" id="CAI9962852.1"/>
    </source>
</evidence>
<name>A0AA86QY58_9EUKA</name>
<evidence type="ECO:0000256" key="3">
    <source>
        <dbReference type="ARBA" id="ARBA00022538"/>
    </source>
</evidence>
<dbReference type="SUPFAM" id="SSF81324">
    <property type="entry name" value="Voltage-gated potassium channels"/>
    <property type="match status" value="1"/>
</dbReference>